<sequence length="457" mass="50062">MGLTGSADVTSDKVQDQCESQTNMACFDVVVSGGGPTGLLTAIGIKTECPHLSVAVVEPFQDAKPQKGNLGSAIQSNFDQRCLALSYGSLMLLNHWNIWSKLKANGWPIQSIVTSDRGHIGKTIMRAADYGLHAMGQVASMHNLGLALKQVAVDLEINWFCPDKIDKLSNNNTLLTLTSGQQLTTQLLVVAEGGQSNTRDLLNISSTTSDYQQSAVIANVKVKGGTKKLQSQFDQPNNVAFERFTLNGPIAFLPIGEQEYNVVWTQTPEQAKEVQGLSDEAFCQRLQNEFGLAAGHINQVSKRACYPLSMTRVERLTAANTVLLGNTAHTVHPIAGQGFNLGVRDIGVLVFALKANLSESNEDNKIESILRHYEQNRIEDIDRIVTFTDFLVRMFGLPGRTAAFARTTSLMALQASDFLQQWLALHFMGSHKQFNLGKELNRPLNSSSQKIKERVNG</sequence>
<dbReference type="PROSITE" id="PS01304">
    <property type="entry name" value="UBIH"/>
    <property type="match status" value="1"/>
</dbReference>
<dbReference type="AlphaFoldDB" id="A0A975DCD1"/>
<dbReference type="PANTHER" id="PTHR43876:SF8">
    <property type="entry name" value="2-OCTAPRENYL-6-METHOXYPHENOL HYDROXYLASE"/>
    <property type="match status" value="1"/>
</dbReference>
<name>A0A975DCD1_9GAMM</name>
<dbReference type="GO" id="GO:0071949">
    <property type="term" value="F:FAD binding"/>
    <property type="evidence" value="ECO:0007669"/>
    <property type="project" value="InterPro"/>
</dbReference>
<dbReference type="InterPro" id="IPR036188">
    <property type="entry name" value="FAD/NAD-bd_sf"/>
</dbReference>
<reference evidence="9" key="1">
    <citation type="submission" date="2021-03" db="EMBL/GenBank/DDBJ databases">
        <title>Description of Psychrosphaera ytuae sp. nov. isolated from deep sea sediment of South China Sea.</title>
        <authorList>
            <person name="Zhang J."/>
            <person name="Xu X.-D."/>
        </authorList>
    </citation>
    <scope>NUCLEOTIDE SEQUENCE</scope>
    <source>
        <strain evidence="9">MTZ26</strain>
    </source>
</reference>
<keyword evidence="10" id="KW-1185">Reference proteome</keyword>
<dbReference type="Proteomes" id="UP000682739">
    <property type="component" value="Chromosome"/>
</dbReference>
<evidence type="ECO:0000256" key="7">
    <source>
        <dbReference type="ARBA" id="ARBA00023033"/>
    </source>
</evidence>
<dbReference type="InterPro" id="IPR018168">
    <property type="entry name" value="Ubi_Hdrlase_CS"/>
</dbReference>
<feature type="domain" description="FAD-binding" evidence="8">
    <location>
        <begin position="180"/>
        <end position="387"/>
    </location>
</feature>
<dbReference type="EMBL" id="CP072110">
    <property type="protein sequence ID" value="QTH64552.1"/>
    <property type="molecule type" value="Genomic_DNA"/>
</dbReference>
<evidence type="ECO:0000313" key="10">
    <source>
        <dbReference type="Proteomes" id="UP000682739"/>
    </source>
</evidence>
<comment type="cofactor">
    <cofactor evidence="1">
        <name>FAD</name>
        <dbReference type="ChEBI" id="CHEBI:57692"/>
    </cofactor>
</comment>
<dbReference type="InterPro" id="IPR051205">
    <property type="entry name" value="UbiH/COQ6_monooxygenase"/>
</dbReference>
<accession>A0A975DCD1</accession>
<organism evidence="9 10">
    <name type="scientific">Psychrosphaera ytuae</name>
    <dbReference type="NCBI Taxonomy" id="2820710"/>
    <lineage>
        <taxon>Bacteria</taxon>
        <taxon>Pseudomonadati</taxon>
        <taxon>Pseudomonadota</taxon>
        <taxon>Gammaproteobacteria</taxon>
        <taxon>Alteromonadales</taxon>
        <taxon>Pseudoalteromonadaceae</taxon>
        <taxon>Psychrosphaera</taxon>
    </lineage>
</organism>
<keyword evidence="4" id="KW-0285">Flavoprotein</keyword>
<dbReference type="Gene3D" id="3.50.50.60">
    <property type="entry name" value="FAD/NAD(P)-binding domain"/>
    <property type="match status" value="2"/>
</dbReference>
<comment type="similarity">
    <text evidence="3">Belongs to the UbiH/COQ6 family.</text>
</comment>
<comment type="pathway">
    <text evidence="2">Cofactor biosynthesis; ubiquinone biosynthesis.</text>
</comment>
<protein>
    <submittedName>
        <fullName evidence="9">FAD-dependent monooxygenase</fullName>
    </submittedName>
</protein>
<evidence type="ECO:0000259" key="8">
    <source>
        <dbReference type="Pfam" id="PF01494"/>
    </source>
</evidence>
<evidence type="ECO:0000256" key="3">
    <source>
        <dbReference type="ARBA" id="ARBA00005349"/>
    </source>
</evidence>
<evidence type="ECO:0000256" key="5">
    <source>
        <dbReference type="ARBA" id="ARBA00022827"/>
    </source>
</evidence>
<dbReference type="InterPro" id="IPR010971">
    <property type="entry name" value="UbiH/COQ6"/>
</dbReference>
<dbReference type="Pfam" id="PF01494">
    <property type="entry name" value="FAD_binding_3"/>
    <property type="match status" value="1"/>
</dbReference>
<dbReference type="KEGG" id="psym:J1N51_03510"/>
<dbReference type="InterPro" id="IPR002938">
    <property type="entry name" value="FAD-bd"/>
</dbReference>
<keyword evidence="7 9" id="KW-0503">Monooxygenase</keyword>
<proteinExistence type="inferred from homology"/>
<evidence type="ECO:0000256" key="1">
    <source>
        <dbReference type="ARBA" id="ARBA00001974"/>
    </source>
</evidence>
<keyword evidence="5" id="KW-0274">FAD</keyword>
<dbReference type="NCBIfam" id="TIGR01988">
    <property type="entry name" value="Ubi-OHases"/>
    <property type="match status" value="1"/>
</dbReference>
<dbReference type="PRINTS" id="PR00420">
    <property type="entry name" value="RNGMNOXGNASE"/>
</dbReference>
<dbReference type="GO" id="GO:0008681">
    <property type="term" value="F:2-octaprenyl-6-methoxyphenol hydroxylase activity"/>
    <property type="evidence" value="ECO:0007669"/>
    <property type="project" value="TreeGrafter"/>
</dbReference>
<evidence type="ECO:0000313" key="9">
    <source>
        <dbReference type="EMBL" id="QTH64552.1"/>
    </source>
</evidence>
<evidence type="ECO:0000256" key="4">
    <source>
        <dbReference type="ARBA" id="ARBA00022630"/>
    </source>
</evidence>
<gene>
    <name evidence="9" type="ORF">J1N51_03510</name>
</gene>
<dbReference type="SUPFAM" id="SSF51905">
    <property type="entry name" value="FAD/NAD(P)-binding domain"/>
    <property type="match status" value="1"/>
</dbReference>
<dbReference type="RefSeq" id="WP_208832606.1">
    <property type="nucleotide sequence ID" value="NZ_CP072110.1"/>
</dbReference>
<evidence type="ECO:0000256" key="6">
    <source>
        <dbReference type="ARBA" id="ARBA00023002"/>
    </source>
</evidence>
<keyword evidence="6" id="KW-0560">Oxidoreductase</keyword>
<evidence type="ECO:0000256" key="2">
    <source>
        <dbReference type="ARBA" id="ARBA00004749"/>
    </source>
</evidence>
<dbReference type="GO" id="GO:0006744">
    <property type="term" value="P:ubiquinone biosynthetic process"/>
    <property type="evidence" value="ECO:0007669"/>
    <property type="project" value="InterPro"/>
</dbReference>
<dbReference type="PANTHER" id="PTHR43876">
    <property type="entry name" value="UBIQUINONE BIOSYNTHESIS MONOOXYGENASE COQ6, MITOCHONDRIAL"/>
    <property type="match status" value="1"/>
</dbReference>